<dbReference type="Pfam" id="PF13598">
    <property type="entry name" value="DUF4139"/>
    <property type="match status" value="1"/>
</dbReference>
<dbReference type="OrthoDB" id="10068793at2759"/>
<accession>A0A9P5ZB03</accession>
<dbReference type="Pfam" id="PF13600">
    <property type="entry name" value="DUF4140"/>
    <property type="match status" value="1"/>
</dbReference>
<protein>
    <recommendedName>
        <fullName evidence="6">Mucoidy inhibitor A</fullName>
    </recommendedName>
</protein>
<proteinExistence type="predicted"/>
<feature type="region of interest" description="Disordered" evidence="1">
    <location>
        <begin position="283"/>
        <end position="326"/>
    </location>
</feature>
<feature type="compositionally biased region" description="Low complexity" evidence="1">
    <location>
        <begin position="296"/>
        <end position="319"/>
    </location>
</feature>
<dbReference type="PANTHER" id="PTHR31005:SF8">
    <property type="entry name" value="DUF4139 DOMAIN-CONTAINING PROTEIN"/>
    <property type="match status" value="1"/>
</dbReference>
<comment type="caution">
    <text evidence="4">The sequence shown here is derived from an EMBL/GenBank/DDBJ whole genome shotgun (WGS) entry which is preliminary data.</text>
</comment>
<feature type="domain" description="DUF4140" evidence="3">
    <location>
        <begin position="18"/>
        <end position="117"/>
    </location>
</feature>
<evidence type="ECO:0000313" key="5">
    <source>
        <dbReference type="Proteomes" id="UP000807469"/>
    </source>
</evidence>
<keyword evidence="5" id="KW-1185">Reference proteome</keyword>
<dbReference type="AlphaFoldDB" id="A0A9P5ZB03"/>
<evidence type="ECO:0000259" key="2">
    <source>
        <dbReference type="Pfam" id="PF13598"/>
    </source>
</evidence>
<name>A0A9P5ZB03_9AGAR</name>
<evidence type="ECO:0008006" key="6">
    <source>
        <dbReference type="Google" id="ProtNLM"/>
    </source>
</evidence>
<dbReference type="EMBL" id="MU155156">
    <property type="protein sequence ID" value="KAF9483179.1"/>
    <property type="molecule type" value="Genomic_DNA"/>
</dbReference>
<dbReference type="InterPro" id="IPR011935">
    <property type="entry name" value="CHP02231"/>
</dbReference>
<sequence>MTLNLISILASEHPIKSVTITRSSEAEVVRTFALDLKKGQNKVEIQGLPSAIESTRPSGLDSARLDDFVYILQRTRPRSWGDVVIDSTPDSSSSESIRLLSGKLAALEKEKSAREQESWLLQQYANTLKGDHVAPADMMAFLDKYMKHTTMNIHTVTEIDEKIADLKRQIEDEQLKATWKSGEAYGKVVALISSDADASITFTLAYMVSNCEWTPKYELHTTTQNGKPYSAVSLNYLATIWQSTGEDWTHATITLSMTTNNFTPKGVPYSFPLKIFVEPPQRSKLLSRKRPPPPLNCALPAPSKGGTSSSTASTHSTPKQEVSPASRTLVAHNFESLLQLPSDPYDTGIVSTDVHLPPEGDANANVDASFAASVVPSTPLSMYFPVTGTPSIPSDGLQYRVTLAVLPLESEISYITIPRDDPTVFLQCEVKNTSEYRLISGLMDVIVDGSFINSTLIRNDINIGDTFECILGNDISTKVTYSCSCNTVRPEASTFSEGTVIATYTTKITVQNKHQYDIPDLVVRDCMPTSKDQRIRVILRRPLELGDAKQGDFMSLKKGGLKVGWEKTYNGRGGEKEGMFEWRWSVKSGATVELVAEYDVKGPKDIAWVIQPSQLSAGD</sequence>
<gene>
    <name evidence="4" type="ORF">BDN70DRAFT_800234</name>
</gene>
<dbReference type="InterPro" id="IPR037291">
    <property type="entry name" value="DUF4139"/>
</dbReference>
<evidence type="ECO:0000256" key="1">
    <source>
        <dbReference type="SAM" id="MobiDB-lite"/>
    </source>
</evidence>
<dbReference type="Proteomes" id="UP000807469">
    <property type="component" value="Unassembled WGS sequence"/>
</dbReference>
<reference evidence="4" key="1">
    <citation type="submission" date="2020-11" db="EMBL/GenBank/DDBJ databases">
        <authorList>
            <consortium name="DOE Joint Genome Institute"/>
            <person name="Ahrendt S."/>
            <person name="Riley R."/>
            <person name="Andreopoulos W."/>
            <person name="Labutti K."/>
            <person name="Pangilinan J."/>
            <person name="Ruiz-Duenas F.J."/>
            <person name="Barrasa J.M."/>
            <person name="Sanchez-Garcia M."/>
            <person name="Camarero S."/>
            <person name="Miyauchi S."/>
            <person name="Serrano A."/>
            <person name="Linde D."/>
            <person name="Babiker R."/>
            <person name="Drula E."/>
            <person name="Ayuso-Fernandez I."/>
            <person name="Pacheco R."/>
            <person name="Padilla G."/>
            <person name="Ferreira P."/>
            <person name="Barriuso J."/>
            <person name="Kellner H."/>
            <person name="Castanera R."/>
            <person name="Alfaro M."/>
            <person name="Ramirez L."/>
            <person name="Pisabarro A.G."/>
            <person name="Kuo A."/>
            <person name="Tritt A."/>
            <person name="Lipzen A."/>
            <person name="He G."/>
            <person name="Yan M."/>
            <person name="Ng V."/>
            <person name="Cullen D."/>
            <person name="Martin F."/>
            <person name="Rosso M.-N."/>
            <person name="Henrissat B."/>
            <person name="Hibbett D."/>
            <person name="Martinez A.T."/>
            <person name="Grigoriev I.V."/>
        </authorList>
    </citation>
    <scope>NUCLEOTIDE SEQUENCE</scope>
    <source>
        <strain evidence="4">CIRM-BRFM 674</strain>
    </source>
</reference>
<feature type="domain" description="DUF4139" evidence="2">
    <location>
        <begin position="203"/>
        <end position="604"/>
    </location>
</feature>
<dbReference type="InterPro" id="IPR025554">
    <property type="entry name" value="DUF4140"/>
</dbReference>
<dbReference type="PANTHER" id="PTHR31005">
    <property type="entry name" value="DUF4139 DOMAIN-CONTAINING PROTEIN"/>
    <property type="match status" value="1"/>
</dbReference>
<organism evidence="4 5">
    <name type="scientific">Pholiota conissans</name>
    <dbReference type="NCBI Taxonomy" id="109636"/>
    <lineage>
        <taxon>Eukaryota</taxon>
        <taxon>Fungi</taxon>
        <taxon>Dikarya</taxon>
        <taxon>Basidiomycota</taxon>
        <taxon>Agaricomycotina</taxon>
        <taxon>Agaricomycetes</taxon>
        <taxon>Agaricomycetidae</taxon>
        <taxon>Agaricales</taxon>
        <taxon>Agaricineae</taxon>
        <taxon>Strophariaceae</taxon>
        <taxon>Pholiota</taxon>
    </lineage>
</organism>
<evidence type="ECO:0000259" key="3">
    <source>
        <dbReference type="Pfam" id="PF13600"/>
    </source>
</evidence>
<evidence type="ECO:0000313" key="4">
    <source>
        <dbReference type="EMBL" id="KAF9483179.1"/>
    </source>
</evidence>